<name>A0ABQ0LBB2_MYCCL</name>
<reference evidence="1" key="1">
    <citation type="submission" date="2014-09" db="EMBL/GenBank/DDBJ databases">
        <title>Genome sequence of the luminous mushroom Mycena chlorophos for searching fungal bioluminescence genes.</title>
        <authorList>
            <person name="Tanaka Y."/>
            <person name="Kasuga D."/>
            <person name="Oba Y."/>
            <person name="Hase S."/>
            <person name="Sato K."/>
            <person name="Oba Y."/>
            <person name="Sakakibara Y."/>
        </authorList>
    </citation>
    <scope>NUCLEOTIDE SEQUENCE</scope>
</reference>
<evidence type="ECO:0000313" key="1">
    <source>
        <dbReference type="EMBL" id="GAT47141.1"/>
    </source>
</evidence>
<accession>A0ABQ0LBB2</accession>
<evidence type="ECO:0000313" key="2">
    <source>
        <dbReference type="Proteomes" id="UP000815677"/>
    </source>
</evidence>
<protein>
    <submittedName>
        <fullName evidence="1">Uncharacterized protein</fullName>
    </submittedName>
</protein>
<proteinExistence type="predicted"/>
<dbReference type="Proteomes" id="UP000815677">
    <property type="component" value="Unassembled WGS sequence"/>
</dbReference>
<sequence>MGNPAALLEPVAPVVPTRKRVAIARSIAVHGINSQDASHNFPNLEPLARELGFFGGAHFDNWPGSTYSHMSGDQANGMPLSTEVQLLSLG</sequence>
<gene>
    <name evidence="1" type="ORF">MCHLO_04621</name>
</gene>
<organism evidence="1 2">
    <name type="scientific">Mycena chlorophos</name>
    <name type="common">Agaric fungus</name>
    <name type="synonym">Agaricus chlorophos</name>
    <dbReference type="NCBI Taxonomy" id="658473"/>
    <lineage>
        <taxon>Eukaryota</taxon>
        <taxon>Fungi</taxon>
        <taxon>Dikarya</taxon>
        <taxon>Basidiomycota</taxon>
        <taxon>Agaricomycotina</taxon>
        <taxon>Agaricomycetes</taxon>
        <taxon>Agaricomycetidae</taxon>
        <taxon>Agaricales</taxon>
        <taxon>Marasmiineae</taxon>
        <taxon>Mycenaceae</taxon>
        <taxon>Mycena</taxon>
    </lineage>
</organism>
<dbReference type="EMBL" id="DF843160">
    <property type="protein sequence ID" value="GAT47141.1"/>
    <property type="molecule type" value="Genomic_DNA"/>
</dbReference>
<keyword evidence="2" id="KW-1185">Reference proteome</keyword>